<proteinExistence type="predicted"/>
<reference evidence="2" key="1">
    <citation type="submission" date="2022-03" db="EMBL/GenBank/DDBJ databases">
        <title>Complete genome sequence of Caldinitratiruptor microaerophilus.</title>
        <authorList>
            <person name="Mukaiyama R."/>
            <person name="Nishiyama T."/>
            <person name="Ueda K."/>
        </authorList>
    </citation>
    <scope>NUCLEOTIDE SEQUENCE</scope>
    <source>
        <strain evidence="2">JCM 16183</strain>
    </source>
</reference>
<sequence length="225" mass="23262">MLTLGFDTATPACTVALVEDGNLLVELTVIHPRVHGVRLMPLIAQALAEAGRPRSDLTGVAVGIGPGSFTGLRVGLATAKGLAFALGLPVAPVGTLDAMAHGLAGAGLPVAPMLDARRAAVYAAFFDGGRRLIGPRVVPVSEWLEEVDRLRDGRPVLSPGEWPAGIDPAVRPGWLLPAPAGDRWPRGWAVAALGEVILREGRGVTADAVVPVYLRPGPALQVGPE</sequence>
<dbReference type="PANTHER" id="PTHR11735">
    <property type="entry name" value="TRNA N6-ADENOSINE THREONYLCARBAMOYLTRANSFERASE"/>
    <property type="match status" value="1"/>
</dbReference>
<dbReference type="AlphaFoldDB" id="A0AA35CPH0"/>
<dbReference type="InterPro" id="IPR000905">
    <property type="entry name" value="Gcp-like_dom"/>
</dbReference>
<dbReference type="KEGG" id="cmic:caldi_35430"/>
<protein>
    <submittedName>
        <fullName evidence="2">tRNA (Adenosine(37)-N6)-threonylcarbamoyltransferase complex dimerization subunit type 1 TsaB</fullName>
    </submittedName>
</protein>
<dbReference type="GO" id="GO:0002949">
    <property type="term" value="P:tRNA threonylcarbamoyladenosine modification"/>
    <property type="evidence" value="ECO:0007669"/>
    <property type="project" value="InterPro"/>
</dbReference>
<dbReference type="CDD" id="cd24032">
    <property type="entry name" value="ASKHA_NBD_TsaB"/>
    <property type="match status" value="1"/>
</dbReference>
<dbReference type="Proteomes" id="UP001163687">
    <property type="component" value="Chromosome"/>
</dbReference>
<name>A0AA35CPH0_9FIRM</name>
<dbReference type="Pfam" id="PF00814">
    <property type="entry name" value="TsaD"/>
    <property type="match status" value="1"/>
</dbReference>
<evidence type="ECO:0000313" key="3">
    <source>
        <dbReference type="Proteomes" id="UP001163687"/>
    </source>
</evidence>
<gene>
    <name evidence="2" type="ORF">caldi_35430</name>
</gene>
<dbReference type="EMBL" id="AP025628">
    <property type="protein sequence ID" value="BDG62453.1"/>
    <property type="molecule type" value="Genomic_DNA"/>
</dbReference>
<dbReference type="GO" id="GO:0005829">
    <property type="term" value="C:cytosol"/>
    <property type="evidence" value="ECO:0007669"/>
    <property type="project" value="TreeGrafter"/>
</dbReference>
<dbReference type="SUPFAM" id="SSF53067">
    <property type="entry name" value="Actin-like ATPase domain"/>
    <property type="match status" value="2"/>
</dbReference>
<dbReference type="Gene3D" id="3.30.420.40">
    <property type="match status" value="1"/>
</dbReference>
<dbReference type="RefSeq" id="WP_264843036.1">
    <property type="nucleotide sequence ID" value="NZ_AP025628.1"/>
</dbReference>
<accession>A0AA35CPH0</accession>
<evidence type="ECO:0000259" key="1">
    <source>
        <dbReference type="Pfam" id="PF00814"/>
    </source>
</evidence>
<organism evidence="2 3">
    <name type="scientific">Caldinitratiruptor microaerophilus</name>
    <dbReference type="NCBI Taxonomy" id="671077"/>
    <lineage>
        <taxon>Bacteria</taxon>
        <taxon>Bacillati</taxon>
        <taxon>Bacillota</taxon>
        <taxon>Clostridia</taxon>
        <taxon>Eubacteriales</taxon>
        <taxon>Symbiobacteriaceae</taxon>
        <taxon>Caldinitratiruptor</taxon>
    </lineage>
</organism>
<dbReference type="InterPro" id="IPR022496">
    <property type="entry name" value="T6A_TsaB"/>
</dbReference>
<dbReference type="InterPro" id="IPR043129">
    <property type="entry name" value="ATPase_NBD"/>
</dbReference>
<keyword evidence="3" id="KW-1185">Reference proteome</keyword>
<dbReference type="NCBIfam" id="TIGR03725">
    <property type="entry name" value="T6A_YeaZ"/>
    <property type="match status" value="1"/>
</dbReference>
<evidence type="ECO:0000313" key="2">
    <source>
        <dbReference type="EMBL" id="BDG62453.1"/>
    </source>
</evidence>
<feature type="domain" description="Gcp-like" evidence="1">
    <location>
        <begin position="33"/>
        <end position="144"/>
    </location>
</feature>
<dbReference type="PANTHER" id="PTHR11735:SF11">
    <property type="entry name" value="TRNA THREONYLCARBAMOYLADENOSINE BIOSYNTHESIS PROTEIN TSAB"/>
    <property type="match status" value="1"/>
</dbReference>